<dbReference type="Pfam" id="PF00128">
    <property type="entry name" value="Alpha-amylase"/>
    <property type="match status" value="2"/>
</dbReference>
<protein>
    <submittedName>
        <fullName evidence="5">Alpha-amylase family glycosyl hydrolase</fullName>
    </submittedName>
</protein>
<dbReference type="Gene3D" id="3.20.20.80">
    <property type="entry name" value="Glycosidases"/>
    <property type="match status" value="1"/>
</dbReference>
<dbReference type="SMART" id="SM00642">
    <property type="entry name" value="Aamy"/>
    <property type="match status" value="1"/>
</dbReference>
<dbReference type="PANTHER" id="PTHR10357">
    <property type="entry name" value="ALPHA-AMYLASE FAMILY MEMBER"/>
    <property type="match status" value="1"/>
</dbReference>
<dbReference type="SUPFAM" id="SSF51445">
    <property type="entry name" value="(Trans)glycosidases"/>
    <property type="match status" value="1"/>
</dbReference>
<dbReference type="GO" id="GO:0016787">
    <property type="term" value="F:hydrolase activity"/>
    <property type="evidence" value="ECO:0007669"/>
    <property type="project" value="UniProtKB-KW"/>
</dbReference>
<dbReference type="PANTHER" id="PTHR10357:SF210">
    <property type="entry name" value="MALTODEXTRIN GLUCOSIDASE"/>
    <property type="match status" value="1"/>
</dbReference>
<evidence type="ECO:0000256" key="2">
    <source>
        <dbReference type="ARBA" id="ARBA00023295"/>
    </source>
</evidence>
<proteinExistence type="predicted"/>
<name>A0ABU3GE66_9MICO</name>
<dbReference type="InterPro" id="IPR006047">
    <property type="entry name" value="GH13_cat_dom"/>
</dbReference>
<dbReference type="InterPro" id="IPR017853">
    <property type="entry name" value="GH"/>
</dbReference>
<keyword evidence="2" id="KW-0326">Glycosidase</keyword>
<dbReference type="EMBL" id="JAUZVV010000003">
    <property type="protein sequence ID" value="MDT3318100.1"/>
    <property type="molecule type" value="Genomic_DNA"/>
</dbReference>
<dbReference type="RefSeq" id="WP_311863402.1">
    <property type="nucleotide sequence ID" value="NZ_JAUZVV010000003.1"/>
</dbReference>
<evidence type="ECO:0000256" key="1">
    <source>
        <dbReference type="ARBA" id="ARBA00022801"/>
    </source>
</evidence>
<feature type="domain" description="Glycosyl hydrolase family 13 catalytic" evidence="4">
    <location>
        <begin position="10"/>
        <end position="307"/>
    </location>
</feature>
<evidence type="ECO:0000259" key="4">
    <source>
        <dbReference type="SMART" id="SM00642"/>
    </source>
</evidence>
<feature type="region of interest" description="Disordered" evidence="3">
    <location>
        <begin position="373"/>
        <end position="410"/>
    </location>
</feature>
<evidence type="ECO:0000313" key="5">
    <source>
        <dbReference type="EMBL" id="MDT3318100.1"/>
    </source>
</evidence>
<keyword evidence="1 5" id="KW-0378">Hydrolase</keyword>
<keyword evidence="6" id="KW-1185">Reference proteome</keyword>
<dbReference type="Proteomes" id="UP001251849">
    <property type="component" value="Unassembled WGS sequence"/>
</dbReference>
<gene>
    <name evidence="5" type="ORF">Q9S71_14830</name>
</gene>
<reference evidence="5 6" key="1">
    <citation type="submission" date="2023-08" db="EMBL/GenBank/DDBJ databases">
        <title>Microbacterium aquilitoris sp. nov. and Microbacterium gwkjibeachense sp. nov., isolated from beach.</title>
        <authorList>
            <person name="Lee S.D."/>
            <person name="Yang H."/>
            <person name="Kim I."/>
        </authorList>
    </citation>
    <scope>NUCLEOTIDE SEQUENCE [LARGE SCALE GENOMIC DNA]</scope>
    <source>
        <strain evidence="5 6">KSW4-11</strain>
    </source>
</reference>
<evidence type="ECO:0000256" key="3">
    <source>
        <dbReference type="SAM" id="MobiDB-lite"/>
    </source>
</evidence>
<sequence length="488" mass="54945">MAGLCDRPRAKRDRSRPNLPIETHGYDTIDYFRIDSRLGTETDFALLLTAARQRGIRVLLDGVFNHVGRTFQASQSRALQPSELVRRTGNGDSVTFGGHDKLVTLDHEDERVVDLVVDVMSHWLKRGIDGWRLDAAYAVPAQFWRRVIARVRETYPDAYFIGEYIHADYPAVVRDAHLDSVTQYELWQGIWHSIEDHNLRELDWALSRHNQFLHTFVPFTFIGNHDVTRIASQITDPRHRAHAVVLLMTLGGTPAIYYGDERGETGRKEARVGGDDEIRPAYPAAPTDFTDPPNAVYSLHRELIGLRRRHSWLEQASSRTLTLTETQYVLEIRSNAFRLYVALNIGDGPCDVHVRPKQCSPAARAARTVATGWTATDGPSSDRKTHAAARRLSARSTARGPAPHAPNTLAALPADQSSTLITIVVGWRDGSDRGATERSFSVSTNYRFSRHRRLIRSGCQRPHDSVERCVSERCLPVICLTCVQARAF</sequence>
<comment type="caution">
    <text evidence="5">The sequence shown here is derived from an EMBL/GenBank/DDBJ whole genome shotgun (WGS) entry which is preliminary data.</text>
</comment>
<accession>A0ABU3GE66</accession>
<evidence type="ECO:0000313" key="6">
    <source>
        <dbReference type="Proteomes" id="UP001251849"/>
    </source>
</evidence>
<organism evidence="5 6">
    <name type="scientific">Microbacterium gawkjiense</name>
    <dbReference type="NCBI Taxonomy" id="3067309"/>
    <lineage>
        <taxon>Bacteria</taxon>
        <taxon>Bacillati</taxon>
        <taxon>Actinomycetota</taxon>
        <taxon>Actinomycetes</taxon>
        <taxon>Micrococcales</taxon>
        <taxon>Microbacteriaceae</taxon>
        <taxon>Microbacterium</taxon>
    </lineage>
</organism>